<sequence length="654" mass="74871">MAMFYVQAVRSWLRDLKKRKERKERESAFVENGSKLLEKLIASCNGRSIPIRTFSAQQLHLATNNYCEPHLEYWYKGSLEGRIVLVNRLSDAKILAYLTINDIVISAQMSGHSNVLKPIGCCLDTPCPILVYEFAANGILADRIYVSRVTELRHQPMVWERRLKIARQIAHAISYLHTAFERPVIHMSIHMRSILLDEHDVPKLSTFLFSVSIPEGETDVKAYQGFRKTRFCAPEFRGSGKVTEKTDVYYFGELLLELLTGEDSSNINRSKIDDSSILVQYMHNRAQGFCINEIVDPTIFADGEGGASLQRQLQAVLDLALICTEKDPHRRPTMVDVTKQLRRIERERAFIENGSKLLEKLIVTCNDKSIPIRSFSAQELQLATNNYKNPLRKLWYKGYLGGRSFFVKPIPDYKIWADFAINDLVMSAQMSSHKNVLKPIGCCLETQSPILVYESAMNDFLMDRIYVSHDIRQQHQPMEWSSRLKVARQIAHAISYLHTAFSRPVIHMAIHMRNILLDEHDGEIDVEVYDGLWNVYFNPPELEATGKVTEKSDVYYFGELLLELLTGEKSYNITQLATDKYSSLIAYIHTCAQACCINEIVDPAIFSGKGDVSLEQQLQAVLDLGLTCTEEDPQRRPTMVDVTKELRRIERFVL</sequence>
<dbReference type="GO" id="GO:0007166">
    <property type="term" value="P:cell surface receptor signaling pathway"/>
    <property type="evidence" value="ECO:0007669"/>
    <property type="project" value="InterPro"/>
</dbReference>
<dbReference type="GO" id="GO:0005886">
    <property type="term" value="C:plasma membrane"/>
    <property type="evidence" value="ECO:0007669"/>
    <property type="project" value="TreeGrafter"/>
</dbReference>
<keyword evidence="5" id="KW-1185">Reference proteome</keyword>
<keyword evidence="2" id="KW-0067">ATP-binding</keyword>
<proteinExistence type="predicted"/>
<dbReference type="InterPro" id="IPR045274">
    <property type="entry name" value="WAK-like"/>
</dbReference>
<reference evidence="4 5" key="1">
    <citation type="journal article" date="2023" name="G3 (Bethesda)">
        <title>A haplotype-resolved chromosome-scale genome for Quercus rubra L. provides insights into the genetics of adaptive traits for red oak species.</title>
        <authorList>
            <person name="Kapoor B."/>
            <person name="Jenkins J."/>
            <person name="Schmutz J."/>
            <person name="Zhebentyayeva T."/>
            <person name="Kuelheim C."/>
            <person name="Coggeshall M."/>
            <person name="Heim C."/>
            <person name="Lasky J.R."/>
            <person name="Leites L."/>
            <person name="Islam-Faridi N."/>
            <person name="Romero-Severson J."/>
            <person name="DeLeo V.L."/>
            <person name="Lucas S.M."/>
            <person name="Lazic D."/>
            <person name="Gailing O."/>
            <person name="Carlson J."/>
            <person name="Staton M."/>
        </authorList>
    </citation>
    <scope>NUCLEOTIDE SEQUENCE [LARGE SCALE GENOMIC DNA]</scope>
    <source>
        <strain evidence="4">Pseudo-F2</strain>
    </source>
</reference>
<dbReference type="AlphaFoldDB" id="A0AAN7EN87"/>
<dbReference type="GO" id="GO:0004674">
    <property type="term" value="F:protein serine/threonine kinase activity"/>
    <property type="evidence" value="ECO:0007669"/>
    <property type="project" value="TreeGrafter"/>
</dbReference>
<dbReference type="Gene3D" id="1.10.510.10">
    <property type="entry name" value="Transferase(Phosphotransferase) domain 1"/>
    <property type="match status" value="2"/>
</dbReference>
<dbReference type="PROSITE" id="PS50011">
    <property type="entry name" value="PROTEIN_KINASE_DOM"/>
    <property type="match status" value="2"/>
</dbReference>
<name>A0AAN7EN87_QUERU</name>
<dbReference type="InterPro" id="IPR001245">
    <property type="entry name" value="Ser-Thr/Tyr_kinase_cat_dom"/>
</dbReference>
<evidence type="ECO:0000313" key="4">
    <source>
        <dbReference type="EMBL" id="KAK4575771.1"/>
    </source>
</evidence>
<evidence type="ECO:0000256" key="2">
    <source>
        <dbReference type="ARBA" id="ARBA00022840"/>
    </source>
</evidence>
<feature type="domain" description="Protein kinase" evidence="3">
    <location>
        <begin position="376"/>
        <end position="653"/>
    </location>
</feature>
<dbReference type="PANTHER" id="PTHR27005:SF543">
    <property type="entry name" value="NON-FUNCTIONAL PSEUDOKINASE ZED1-LIKE"/>
    <property type="match status" value="1"/>
</dbReference>
<dbReference type="SUPFAM" id="SSF56112">
    <property type="entry name" value="Protein kinase-like (PK-like)"/>
    <property type="match status" value="2"/>
</dbReference>
<keyword evidence="1" id="KW-0547">Nucleotide-binding</keyword>
<organism evidence="4 5">
    <name type="scientific">Quercus rubra</name>
    <name type="common">Northern red oak</name>
    <name type="synonym">Quercus borealis</name>
    <dbReference type="NCBI Taxonomy" id="3512"/>
    <lineage>
        <taxon>Eukaryota</taxon>
        <taxon>Viridiplantae</taxon>
        <taxon>Streptophyta</taxon>
        <taxon>Embryophyta</taxon>
        <taxon>Tracheophyta</taxon>
        <taxon>Spermatophyta</taxon>
        <taxon>Magnoliopsida</taxon>
        <taxon>eudicotyledons</taxon>
        <taxon>Gunneridae</taxon>
        <taxon>Pentapetalae</taxon>
        <taxon>rosids</taxon>
        <taxon>fabids</taxon>
        <taxon>Fagales</taxon>
        <taxon>Fagaceae</taxon>
        <taxon>Quercus</taxon>
    </lineage>
</organism>
<evidence type="ECO:0000259" key="3">
    <source>
        <dbReference type="PROSITE" id="PS50011"/>
    </source>
</evidence>
<dbReference type="Gene3D" id="3.30.200.20">
    <property type="entry name" value="Phosphorylase Kinase, domain 1"/>
    <property type="match status" value="2"/>
</dbReference>
<dbReference type="InterPro" id="IPR011009">
    <property type="entry name" value="Kinase-like_dom_sf"/>
</dbReference>
<dbReference type="GO" id="GO:0005524">
    <property type="term" value="F:ATP binding"/>
    <property type="evidence" value="ECO:0007669"/>
    <property type="project" value="UniProtKB-KW"/>
</dbReference>
<dbReference type="InterPro" id="IPR000719">
    <property type="entry name" value="Prot_kinase_dom"/>
</dbReference>
<dbReference type="Proteomes" id="UP001324115">
    <property type="component" value="Unassembled WGS sequence"/>
</dbReference>
<gene>
    <name evidence="4" type="ORF">RGQ29_026647</name>
</gene>
<evidence type="ECO:0000256" key="1">
    <source>
        <dbReference type="ARBA" id="ARBA00022741"/>
    </source>
</evidence>
<dbReference type="PANTHER" id="PTHR27005">
    <property type="entry name" value="WALL-ASSOCIATED RECEPTOR KINASE-LIKE 21"/>
    <property type="match status" value="1"/>
</dbReference>
<feature type="domain" description="Protein kinase" evidence="3">
    <location>
        <begin position="34"/>
        <end position="351"/>
    </location>
</feature>
<comment type="caution">
    <text evidence="4">The sequence shown here is derived from an EMBL/GenBank/DDBJ whole genome shotgun (WGS) entry which is preliminary data.</text>
</comment>
<dbReference type="EMBL" id="JAXUIC010000008">
    <property type="protein sequence ID" value="KAK4575771.1"/>
    <property type="molecule type" value="Genomic_DNA"/>
</dbReference>
<protein>
    <recommendedName>
        <fullName evidence="3">Protein kinase domain-containing protein</fullName>
    </recommendedName>
</protein>
<accession>A0AAN7EN87</accession>
<dbReference type="Pfam" id="PF07714">
    <property type="entry name" value="PK_Tyr_Ser-Thr"/>
    <property type="match status" value="2"/>
</dbReference>
<evidence type="ECO:0000313" key="5">
    <source>
        <dbReference type="Proteomes" id="UP001324115"/>
    </source>
</evidence>